<dbReference type="STRING" id="1379270.GEMMAAP_13590"/>
<dbReference type="CDD" id="cd06259">
    <property type="entry name" value="YdcF-like"/>
    <property type="match status" value="1"/>
</dbReference>
<dbReference type="Pfam" id="PF02698">
    <property type="entry name" value="DUF218"/>
    <property type="match status" value="1"/>
</dbReference>
<feature type="domain" description="DUF218" evidence="2">
    <location>
        <begin position="109"/>
        <end position="244"/>
    </location>
</feature>
<dbReference type="KEGG" id="gph:GEMMAAP_13590"/>
<gene>
    <name evidence="3" type="ORF">GEMMAAP_13590</name>
</gene>
<evidence type="ECO:0000259" key="2">
    <source>
        <dbReference type="Pfam" id="PF02698"/>
    </source>
</evidence>
<reference evidence="3 4" key="2">
    <citation type="journal article" date="2016" name="Environ. Microbiol. Rep.">
        <title>Metagenomic evidence for the presence of phototrophic Gemmatimonadetes bacteria in diverse environments.</title>
        <authorList>
            <person name="Zeng Y."/>
            <person name="Baumbach J."/>
            <person name="Barbosa E.G."/>
            <person name="Azevedo V."/>
            <person name="Zhang C."/>
            <person name="Koblizek M."/>
        </authorList>
    </citation>
    <scope>NUCLEOTIDE SEQUENCE [LARGE SCALE GENOMIC DNA]</scope>
    <source>
        <strain evidence="3 4">AP64</strain>
    </source>
</reference>
<feature type="transmembrane region" description="Helical" evidence="1">
    <location>
        <begin position="78"/>
        <end position="98"/>
    </location>
</feature>
<name>A0A143BLT0_9BACT</name>
<keyword evidence="1" id="KW-0472">Membrane</keyword>
<feature type="transmembrane region" description="Helical" evidence="1">
    <location>
        <begin position="52"/>
        <end position="72"/>
    </location>
</feature>
<feature type="transmembrane region" description="Helical" evidence="1">
    <location>
        <begin position="24"/>
        <end position="45"/>
    </location>
</feature>
<dbReference type="AlphaFoldDB" id="A0A143BLT0"/>
<sequence length="275" mass="29433">MLFRGRGANIGIRAPAWLVRGSGAILGLCLMQLLAALGIFSALGVSVTLARLVCVVIGALLAPSAVGAWLWGMTALTAGLLLVVSYTPTAAPLLAGFVRRDGNRSPAPDAVVVFSGAVTAEGRVMGPALDRLLTGMAEAKRRRIPQLALSTVADEDDPTVATSERDQRELALTFAPELQLRFVHDVHSTRDEALAFAAVARTHGWQRVLVVTSPSHSRRACRAVERAGLAVQCLPAVSRSYALSKLDHPESRRLAFGDVIYETAATLLYELRDWM</sequence>
<keyword evidence="1" id="KW-0812">Transmembrane</keyword>
<dbReference type="Proteomes" id="UP000076404">
    <property type="component" value="Chromosome"/>
</dbReference>
<dbReference type="EMBL" id="CP011454">
    <property type="protein sequence ID" value="AMW05563.1"/>
    <property type="molecule type" value="Genomic_DNA"/>
</dbReference>
<evidence type="ECO:0000256" key="1">
    <source>
        <dbReference type="SAM" id="Phobius"/>
    </source>
</evidence>
<evidence type="ECO:0000313" key="4">
    <source>
        <dbReference type="Proteomes" id="UP000076404"/>
    </source>
</evidence>
<keyword evidence="1" id="KW-1133">Transmembrane helix</keyword>
<dbReference type="InterPro" id="IPR003848">
    <property type="entry name" value="DUF218"/>
</dbReference>
<evidence type="ECO:0000313" key="3">
    <source>
        <dbReference type="EMBL" id="AMW05563.1"/>
    </source>
</evidence>
<protein>
    <recommendedName>
        <fullName evidence="2">DUF218 domain-containing protein</fullName>
    </recommendedName>
</protein>
<accession>A0A143BLT0</accession>
<reference evidence="3 4" key="1">
    <citation type="journal article" date="2014" name="Proc. Natl. Acad. Sci. U.S.A.">
        <title>Functional type 2 photosynthetic reaction centers found in the rare bacterial phylum Gemmatimonadetes.</title>
        <authorList>
            <person name="Zeng Y."/>
            <person name="Feng F."/>
            <person name="Medova H."/>
            <person name="Dean J."/>
            <person name="Koblizek M."/>
        </authorList>
    </citation>
    <scope>NUCLEOTIDE SEQUENCE [LARGE SCALE GENOMIC DNA]</scope>
    <source>
        <strain evidence="3 4">AP64</strain>
    </source>
</reference>
<dbReference type="eggNOG" id="COG1434">
    <property type="taxonomic scope" value="Bacteria"/>
</dbReference>
<organism evidence="3 4">
    <name type="scientific">Gemmatimonas phototrophica</name>
    <dbReference type="NCBI Taxonomy" id="1379270"/>
    <lineage>
        <taxon>Bacteria</taxon>
        <taxon>Pseudomonadati</taxon>
        <taxon>Gemmatimonadota</taxon>
        <taxon>Gemmatimonadia</taxon>
        <taxon>Gemmatimonadales</taxon>
        <taxon>Gemmatimonadaceae</taxon>
        <taxon>Gemmatimonas</taxon>
    </lineage>
</organism>
<dbReference type="RefSeq" id="WP_026848740.1">
    <property type="nucleotide sequence ID" value="NZ_CP011454.1"/>
</dbReference>
<keyword evidence="4" id="KW-1185">Reference proteome</keyword>
<proteinExistence type="predicted"/>